<evidence type="ECO:0000256" key="3">
    <source>
        <dbReference type="ARBA" id="ARBA00007841"/>
    </source>
</evidence>
<dbReference type="Gene3D" id="3.30.1370.10">
    <property type="entry name" value="K Homology domain, type 1"/>
    <property type="match status" value="1"/>
</dbReference>
<keyword evidence="4" id="KW-0963">Cytoplasm</keyword>
<evidence type="ECO:0000256" key="4">
    <source>
        <dbReference type="ARBA" id="ARBA00022490"/>
    </source>
</evidence>
<reference evidence="11 12" key="1">
    <citation type="journal article" date="2008" name="Nature">
        <title>The genome of the choanoflagellate Monosiga brevicollis and the origin of metazoans.</title>
        <authorList>
            <consortium name="JGI Sequencing"/>
            <person name="King N."/>
            <person name="Westbrook M.J."/>
            <person name="Young S.L."/>
            <person name="Kuo A."/>
            <person name="Abedin M."/>
            <person name="Chapman J."/>
            <person name="Fairclough S."/>
            <person name="Hellsten U."/>
            <person name="Isogai Y."/>
            <person name="Letunic I."/>
            <person name="Marr M."/>
            <person name="Pincus D."/>
            <person name="Putnam N."/>
            <person name="Rokas A."/>
            <person name="Wright K.J."/>
            <person name="Zuzow R."/>
            <person name="Dirks W."/>
            <person name="Good M."/>
            <person name="Goodstein D."/>
            <person name="Lemons D."/>
            <person name="Li W."/>
            <person name="Lyons J.B."/>
            <person name="Morris A."/>
            <person name="Nichols S."/>
            <person name="Richter D.J."/>
            <person name="Salamov A."/>
            <person name="Bork P."/>
            <person name="Lim W.A."/>
            <person name="Manning G."/>
            <person name="Miller W.T."/>
            <person name="McGinnis W."/>
            <person name="Shapiro H."/>
            <person name="Tjian R."/>
            <person name="Grigoriev I.V."/>
            <person name="Rokhsar D."/>
        </authorList>
    </citation>
    <scope>NUCLEOTIDE SEQUENCE [LARGE SCALE GENOMIC DNA]</scope>
    <source>
        <strain evidence="12">MX1 / ATCC 50154</strain>
    </source>
</reference>
<evidence type="ECO:0000256" key="5">
    <source>
        <dbReference type="ARBA" id="ARBA00022552"/>
    </source>
</evidence>
<keyword evidence="8" id="KW-0539">Nucleus</keyword>
<gene>
    <name evidence="11" type="ORF">MONBRDRAFT_38871</name>
</gene>
<evidence type="ECO:0000256" key="7">
    <source>
        <dbReference type="ARBA" id="ARBA00022884"/>
    </source>
</evidence>
<protein>
    <recommendedName>
        <fullName evidence="9">Ribosomal RNA-processing protein 40</fullName>
    </recommendedName>
</protein>
<evidence type="ECO:0000256" key="9">
    <source>
        <dbReference type="ARBA" id="ARBA00030615"/>
    </source>
</evidence>
<dbReference type="SUPFAM" id="SSF54791">
    <property type="entry name" value="Eukaryotic type KH-domain (KH-domain type I)"/>
    <property type="match status" value="1"/>
</dbReference>
<evidence type="ECO:0000259" key="10">
    <source>
        <dbReference type="Pfam" id="PF15985"/>
    </source>
</evidence>
<dbReference type="Pfam" id="PF21262">
    <property type="entry name" value="RRP40_S1"/>
    <property type="match status" value="1"/>
</dbReference>
<organism evidence="11 12">
    <name type="scientific">Monosiga brevicollis</name>
    <name type="common">Choanoflagellate</name>
    <dbReference type="NCBI Taxonomy" id="81824"/>
    <lineage>
        <taxon>Eukaryota</taxon>
        <taxon>Choanoflagellata</taxon>
        <taxon>Craspedida</taxon>
        <taxon>Salpingoecidae</taxon>
        <taxon>Monosiga</taxon>
    </lineage>
</organism>
<dbReference type="Gene3D" id="2.40.50.140">
    <property type="entry name" value="Nucleic acid-binding proteins"/>
    <property type="match status" value="1"/>
</dbReference>
<keyword evidence="6" id="KW-0271">Exosome</keyword>
<dbReference type="CDD" id="cd05790">
    <property type="entry name" value="S1_Rrp40"/>
    <property type="match status" value="1"/>
</dbReference>
<dbReference type="InParanoid" id="A9VAP4"/>
<dbReference type="FunCoup" id="A9VAP4">
    <property type="interactions" value="1182"/>
</dbReference>
<dbReference type="OMA" id="SYMAFPN"/>
<dbReference type="GO" id="GO:0000176">
    <property type="term" value="C:nuclear exosome (RNase complex)"/>
    <property type="evidence" value="ECO:0000318"/>
    <property type="project" value="GO_Central"/>
</dbReference>
<dbReference type="STRING" id="81824.A9VAP4"/>
<feature type="domain" description="K Homology" evidence="10">
    <location>
        <begin position="153"/>
        <end position="200"/>
    </location>
</feature>
<dbReference type="GO" id="GO:0000467">
    <property type="term" value="P:exonucleolytic trimming to generate mature 3'-end of 5.8S rRNA from tricistronic rRNA transcript (SSU-rRNA, 5.8S rRNA, LSU-rRNA)"/>
    <property type="evidence" value="ECO:0000318"/>
    <property type="project" value="GO_Central"/>
</dbReference>
<proteinExistence type="inferred from homology"/>
<dbReference type="EMBL" id="CH991574">
    <property type="protein sequence ID" value="EDQ85408.1"/>
    <property type="molecule type" value="Genomic_DNA"/>
</dbReference>
<dbReference type="KEGG" id="mbr:MONBRDRAFT_38871"/>
<evidence type="ECO:0000256" key="8">
    <source>
        <dbReference type="ARBA" id="ARBA00023242"/>
    </source>
</evidence>
<dbReference type="GO" id="GO:0005730">
    <property type="term" value="C:nucleolus"/>
    <property type="evidence" value="ECO:0007669"/>
    <property type="project" value="UniProtKB-SubCell"/>
</dbReference>
<dbReference type="GO" id="GO:0034475">
    <property type="term" value="P:U4 snRNA 3'-end processing"/>
    <property type="evidence" value="ECO:0000318"/>
    <property type="project" value="GO_Central"/>
</dbReference>
<dbReference type="InterPro" id="IPR012340">
    <property type="entry name" value="NA-bd_OB-fold"/>
</dbReference>
<dbReference type="GO" id="GO:0000956">
    <property type="term" value="P:nuclear-transcribed mRNA catabolic process"/>
    <property type="evidence" value="ECO:0000318"/>
    <property type="project" value="GO_Central"/>
</dbReference>
<comment type="similarity">
    <text evidence="3">Belongs to the RRP40 family.</text>
</comment>
<evidence type="ECO:0000256" key="2">
    <source>
        <dbReference type="ARBA" id="ARBA00004604"/>
    </source>
</evidence>
<evidence type="ECO:0000313" key="11">
    <source>
        <dbReference type="EMBL" id="EDQ85408.1"/>
    </source>
</evidence>
<dbReference type="PANTHER" id="PTHR21321:SF1">
    <property type="entry name" value="EXOSOME COMPLEX COMPONENT RRP40"/>
    <property type="match status" value="1"/>
</dbReference>
<dbReference type="SUPFAM" id="SSF50249">
    <property type="entry name" value="Nucleic acid-binding proteins"/>
    <property type="match status" value="1"/>
</dbReference>
<name>A9VAP4_MONBE</name>
<dbReference type="GO" id="GO:0071034">
    <property type="term" value="P:CUT catabolic process"/>
    <property type="evidence" value="ECO:0000318"/>
    <property type="project" value="GO_Central"/>
</dbReference>
<dbReference type="Proteomes" id="UP000001357">
    <property type="component" value="Unassembled WGS sequence"/>
</dbReference>
<dbReference type="InterPro" id="IPR026699">
    <property type="entry name" value="Exosome_RNA_bind1/RRP40/RRP4"/>
</dbReference>
<evidence type="ECO:0000313" key="12">
    <source>
        <dbReference type="Proteomes" id="UP000001357"/>
    </source>
</evidence>
<dbReference type="AlphaFoldDB" id="A9VAP4"/>
<keyword evidence="7" id="KW-0694">RNA-binding</keyword>
<dbReference type="GO" id="GO:0003723">
    <property type="term" value="F:RNA binding"/>
    <property type="evidence" value="ECO:0000318"/>
    <property type="project" value="GO_Central"/>
</dbReference>
<dbReference type="RefSeq" id="XP_001749819.1">
    <property type="nucleotide sequence ID" value="XM_001749767.1"/>
</dbReference>
<dbReference type="FunFam" id="3.30.1370.10:FF:000038">
    <property type="entry name" value="exosome complex component RRP40"/>
    <property type="match status" value="1"/>
</dbReference>
<dbReference type="CDD" id="cd22526">
    <property type="entry name" value="KH-I_Rrp40"/>
    <property type="match status" value="1"/>
</dbReference>
<dbReference type="GO" id="GO:0071035">
    <property type="term" value="P:nuclear polyadenylation-dependent rRNA catabolic process"/>
    <property type="evidence" value="ECO:0000318"/>
    <property type="project" value="GO_Central"/>
</dbReference>
<keyword evidence="12" id="KW-1185">Reference proteome</keyword>
<keyword evidence="5" id="KW-0698">rRNA processing</keyword>
<dbReference type="PANTHER" id="PTHR21321">
    <property type="entry name" value="PNAS-3 RELATED"/>
    <property type="match status" value="1"/>
</dbReference>
<dbReference type="GO" id="GO:0071038">
    <property type="term" value="P:TRAMP-dependent tRNA surveillance pathway"/>
    <property type="evidence" value="ECO:0000318"/>
    <property type="project" value="GO_Central"/>
</dbReference>
<dbReference type="FunFam" id="2.40.50.140:FF:000112">
    <property type="entry name" value="Exosome complex component RRP40"/>
    <property type="match status" value="1"/>
</dbReference>
<dbReference type="Pfam" id="PF15985">
    <property type="entry name" value="KH_6"/>
    <property type="match status" value="1"/>
</dbReference>
<evidence type="ECO:0000256" key="1">
    <source>
        <dbReference type="ARBA" id="ARBA00004496"/>
    </source>
</evidence>
<comment type="subcellular location">
    <subcellularLocation>
        <location evidence="1">Cytoplasm</location>
    </subcellularLocation>
    <subcellularLocation>
        <location evidence="2">Nucleus</location>
        <location evidence="2">Nucleolus</location>
    </subcellularLocation>
</comment>
<sequence>MAEGTGPRVVVPGDRFPLPDSGKVVLGPGLTTQQSSHGSEGVVTHGGILRQKGEATFWVDIATHNPQTAEGDQVLGIIIGNAGEGFLVDIGGASNALLPGLAFEGATRRNRPRLNPGDLVLARLKVANRDMDPELTCVTSGGKSAGMGHLEGGLLREISLGLCRRLRGKNCRVLTELGSRKKFELCVGMNGRMWLKTEAPMDAVLLANAIEASELMSDKQVTKLVNRISSGWS</sequence>
<dbReference type="InterPro" id="IPR004088">
    <property type="entry name" value="KH_dom_type_1"/>
</dbReference>
<dbReference type="InterPro" id="IPR049469">
    <property type="entry name" value="RRP40_KH-I"/>
</dbReference>
<dbReference type="GeneID" id="5895011"/>
<accession>A9VAP4</accession>
<evidence type="ECO:0000256" key="6">
    <source>
        <dbReference type="ARBA" id="ARBA00022835"/>
    </source>
</evidence>
<dbReference type="InterPro" id="IPR036612">
    <property type="entry name" value="KH_dom_type_1_sf"/>
</dbReference>
<dbReference type="GO" id="GO:0000177">
    <property type="term" value="C:cytoplasmic exosome (RNase complex)"/>
    <property type="evidence" value="ECO:0000318"/>
    <property type="project" value="GO_Central"/>
</dbReference>
<dbReference type="SUPFAM" id="SSF110324">
    <property type="entry name" value="Ribosomal L27 protein-like"/>
    <property type="match status" value="1"/>
</dbReference>
<dbReference type="InterPro" id="IPR037319">
    <property type="entry name" value="Rrp40_S1"/>
</dbReference>
<dbReference type="GO" id="GO:0071051">
    <property type="term" value="P:poly(A)-dependent snoRNA 3'-end processing"/>
    <property type="evidence" value="ECO:0000318"/>
    <property type="project" value="GO_Central"/>
</dbReference>
<dbReference type="eggNOG" id="KOG1004">
    <property type="taxonomic scope" value="Eukaryota"/>
</dbReference>